<dbReference type="AlphaFoldDB" id="A0A8T0FBV7"/>
<evidence type="ECO:0000313" key="1">
    <source>
        <dbReference type="EMBL" id="KAF8787795.1"/>
    </source>
</evidence>
<proteinExistence type="predicted"/>
<reference evidence="1" key="1">
    <citation type="journal article" date="2020" name="bioRxiv">
        <title>Chromosome-level reference genome of the European wasp spider Argiope bruennichi: a resource for studies on range expansion and evolutionary adaptation.</title>
        <authorList>
            <person name="Sheffer M.M."/>
            <person name="Hoppe A."/>
            <person name="Krehenwinkel H."/>
            <person name="Uhl G."/>
            <person name="Kuss A.W."/>
            <person name="Jensen L."/>
            <person name="Jensen C."/>
            <person name="Gillespie R.G."/>
            <person name="Hoff K.J."/>
            <person name="Prost S."/>
        </authorList>
    </citation>
    <scope>NUCLEOTIDE SEQUENCE</scope>
</reference>
<organism evidence="1 2">
    <name type="scientific">Argiope bruennichi</name>
    <name type="common">Wasp spider</name>
    <name type="synonym">Aranea bruennichi</name>
    <dbReference type="NCBI Taxonomy" id="94029"/>
    <lineage>
        <taxon>Eukaryota</taxon>
        <taxon>Metazoa</taxon>
        <taxon>Ecdysozoa</taxon>
        <taxon>Arthropoda</taxon>
        <taxon>Chelicerata</taxon>
        <taxon>Arachnida</taxon>
        <taxon>Araneae</taxon>
        <taxon>Araneomorphae</taxon>
        <taxon>Entelegynae</taxon>
        <taxon>Araneoidea</taxon>
        <taxon>Araneidae</taxon>
        <taxon>Argiope</taxon>
    </lineage>
</organism>
<dbReference type="Proteomes" id="UP000807504">
    <property type="component" value="Unassembled WGS sequence"/>
</dbReference>
<dbReference type="InterPro" id="IPR036397">
    <property type="entry name" value="RNaseH_sf"/>
</dbReference>
<name>A0A8T0FBV7_ARGBR</name>
<dbReference type="Gene3D" id="3.30.420.10">
    <property type="entry name" value="Ribonuclease H-like superfamily/Ribonuclease H"/>
    <property type="match status" value="1"/>
</dbReference>
<dbReference type="GO" id="GO:0003676">
    <property type="term" value="F:nucleic acid binding"/>
    <property type="evidence" value="ECO:0007669"/>
    <property type="project" value="InterPro"/>
</dbReference>
<protein>
    <submittedName>
        <fullName evidence="1">Mariner Mos1 transposase like protein</fullName>
    </submittedName>
</protein>
<comment type="caution">
    <text evidence="1">The sequence shown here is derived from an EMBL/GenBank/DDBJ whole genome shotgun (WGS) entry which is preliminary data.</text>
</comment>
<gene>
    <name evidence="1" type="ORF">HNY73_009357</name>
</gene>
<keyword evidence="2" id="KW-1185">Reference proteome</keyword>
<dbReference type="EMBL" id="JABXBU010000015">
    <property type="protein sequence ID" value="KAF8787795.1"/>
    <property type="molecule type" value="Genomic_DNA"/>
</dbReference>
<dbReference type="PANTHER" id="PTHR46060">
    <property type="entry name" value="MARINER MOS1 TRANSPOSASE-LIKE PROTEIN"/>
    <property type="match status" value="1"/>
</dbReference>
<reference evidence="1" key="2">
    <citation type="submission" date="2020-06" db="EMBL/GenBank/DDBJ databases">
        <authorList>
            <person name="Sheffer M."/>
        </authorList>
    </citation>
    <scope>NUCLEOTIDE SEQUENCE</scope>
</reference>
<dbReference type="InterPro" id="IPR052709">
    <property type="entry name" value="Transposase-MT_Hybrid"/>
</dbReference>
<dbReference type="PANTHER" id="PTHR46060:SF1">
    <property type="entry name" value="MARINER MOS1 TRANSPOSASE-LIKE PROTEIN"/>
    <property type="match status" value="1"/>
</dbReference>
<accession>A0A8T0FBV7</accession>
<sequence length="97" mass="11543">MIPHAKVKVLFHQDNALCHKSMKTMIKFDEIRFKLIPHPPYYADLAPSDCWLFADMKKMLQRKKFGSNEEVIVETEAYFESKDKSFYIKGIEKLEER</sequence>
<evidence type="ECO:0000313" key="2">
    <source>
        <dbReference type="Proteomes" id="UP000807504"/>
    </source>
</evidence>